<dbReference type="GO" id="GO:0015074">
    <property type="term" value="P:DNA integration"/>
    <property type="evidence" value="ECO:0007669"/>
    <property type="project" value="UniProtKB-KW"/>
</dbReference>
<dbReference type="Gene3D" id="1.10.443.10">
    <property type="entry name" value="Intergrase catalytic core"/>
    <property type="match status" value="1"/>
</dbReference>
<dbReference type="Gene3D" id="1.10.150.130">
    <property type="match status" value="1"/>
</dbReference>
<reference evidence="6" key="1">
    <citation type="journal article" date="2014" name="Front. Microbiol.">
        <title>High frequency of phylogenetically diverse reductive dehalogenase-homologous genes in deep subseafloor sedimentary metagenomes.</title>
        <authorList>
            <person name="Kawai M."/>
            <person name="Futagami T."/>
            <person name="Toyoda A."/>
            <person name="Takaki Y."/>
            <person name="Nishi S."/>
            <person name="Hori S."/>
            <person name="Arai W."/>
            <person name="Tsubouchi T."/>
            <person name="Morono Y."/>
            <person name="Uchiyama I."/>
            <person name="Ito T."/>
            <person name="Fujiyama A."/>
            <person name="Inagaki F."/>
            <person name="Takami H."/>
        </authorList>
    </citation>
    <scope>NUCLEOTIDE SEQUENCE</scope>
    <source>
        <strain evidence="6">Expedition CK06-06</strain>
    </source>
</reference>
<feature type="non-terminal residue" evidence="6">
    <location>
        <position position="234"/>
    </location>
</feature>
<dbReference type="PROSITE" id="PS51898">
    <property type="entry name" value="TYR_RECOMBINASE"/>
    <property type="match status" value="1"/>
</dbReference>
<evidence type="ECO:0000259" key="4">
    <source>
        <dbReference type="PROSITE" id="PS51898"/>
    </source>
</evidence>
<proteinExistence type="predicted"/>
<dbReference type="EMBL" id="BARU01002915">
    <property type="protein sequence ID" value="GAH19118.1"/>
    <property type="molecule type" value="Genomic_DNA"/>
</dbReference>
<dbReference type="InterPro" id="IPR013762">
    <property type="entry name" value="Integrase-like_cat_sf"/>
</dbReference>
<feature type="domain" description="Core-binding (CB)" evidence="5">
    <location>
        <begin position="8"/>
        <end position="101"/>
    </location>
</feature>
<dbReference type="InterPro" id="IPR044068">
    <property type="entry name" value="CB"/>
</dbReference>
<comment type="caution">
    <text evidence="6">The sequence shown here is derived from an EMBL/GenBank/DDBJ whole genome shotgun (WGS) entry which is preliminary data.</text>
</comment>
<sequence length="234" mass="27435">MNKNELEITLSTLIQHFFCRRLITQRNVSPQTIASYRDTFRLLFHYAQEKMKKAPAALQFEDLDADFVLRFLDYLEQERGNCERTRNIRLAAIRSFLRYVSYRLPGSLSTIQEVLAIPLKRFDRPSLEFLQREEVEAIITAPDKTTFSGHRDFVMFMTLYNTGARVSEIIRLRVSDVCLESKASILIHGKGRKQRAVPLWKSTQRHLKMWLLRLKSDSHEPLFPSRCGRPLSRS</sequence>
<keyword evidence="2" id="KW-0238">DNA-binding</keyword>
<name>X1FED8_9ZZZZ</name>
<dbReference type="GO" id="GO:0003677">
    <property type="term" value="F:DNA binding"/>
    <property type="evidence" value="ECO:0007669"/>
    <property type="project" value="UniProtKB-KW"/>
</dbReference>
<dbReference type="PANTHER" id="PTHR30349:SF81">
    <property type="entry name" value="TYROSINE RECOMBINASE XERC"/>
    <property type="match status" value="1"/>
</dbReference>
<evidence type="ECO:0000259" key="5">
    <source>
        <dbReference type="PROSITE" id="PS51900"/>
    </source>
</evidence>
<evidence type="ECO:0000256" key="2">
    <source>
        <dbReference type="ARBA" id="ARBA00023125"/>
    </source>
</evidence>
<dbReference type="GO" id="GO:0006310">
    <property type="term" value="P:DNA recombination"/>
    <property type="evidence" value="ECO:0007669"/>
    <property type="project" value="UniProtKB-KW"/>
</dbReference>
<dbReference type="InterPro" id="IPR050090">
    <property type="entry name" value="Tyrosine_recombinase_XerCD"/>
</dbReference>
<dbReference type="PROSITE" id="PS51900">
    <property type="entry name" value="CB"/>
    <property type="match status" value="1"/>
</dbReference>
<dbReference type="InterPro" id="IPR010998">
    <property type="entry name" value="Integrase_recombinase_N"/>
</dbReference>
<dbReference type="InterPro" id="IPR011010">
    <property type="entry name" value="DNA_brk_join_enz"/>
</dbReference>
<feature type="domain" description="Tyr recombinase" evidence="4">
    <location>
        <begin position="125"/>
        <end position="234"/>
    </location>
</feature>
<gene>
    <name evidence="6" type="ORF">S03H2_06593</name>
</gene>
<dbReference type="AlphaFoldDB" id="X1FED8"/>
<evidence type="ECO:0008006" key="7">
    <source>
        <dbReference type="Google" id="ProtNLM"/>
    </source>
</evidence>
<evidence type="ECO:0000256" key="1">
    <source>
        <dbReference type="ARBA" id="ARBA00022908"/>
    </source>
</evidence>
<evidence type="ECO:0000256" key="3">
    <source>
        <dbReference type="ARBA" id="ARBA00023172"/>
    </source>
</evidence>
<dbReference type="Pfam" id="PF02899">
    <property type="entry name" value="Phage_int_SAM_1"/>
    <property type="match status" value="1"/>
</dbReference>
<keyword evidence="1" id="KW-0229">DNA integration</keyword>
<accession>X1FED8</accession>
<organism evidence="6">
    <name type="scientific">marine sediment metagenome</name>
    <dbReference type="NCBI Taxonomy" id="412755"/>
    <lineage>
        <taxon>unclassified sequences</taxon>
        <taxon>metagenomes</taxon>
        <taxon>ecological metagenomes</taxon>
    </lineage>
</organism>
<dbReference type="Pfam" id="PF00589">
    <property type="entry name" value="Phage_integrase"/>
    <property type="match status" value="1"/>
</dbReference>
<dbReference type="PANTHER" id="PTHR30349">
    <property type="entry name" value="PHAGE INTEGRASE-RELATED"/>
    <property type="match status" value="1"/>
</dbReference>
<dbReference type="SUPFAM" id="SSF56349">
    <property type="entry name" value="DNA breaking-rejoining enzymes"/>
    <property type="match status" value="1"/>
</dbReference>
<keyword evidence="3" id="KW-0233">DNA recombination</keyword>
<dbReference type="InterPro" id="IPR004107">
    <property type="entry name" value="Integrase_SAM-like_N"/>
</dbReference>
<dbReference type="InterPro" id="IPR002104">
    <property type="entry name" value="Integrase_catalytic"/>
</dbReference>
<protein>
    <recommendedName>
        <fullName evidence="7">Tyr recombinase domain-containing protein</fullName>
    </recommendedName>
</protein>
<evidence type="ECO:0000313" key="6">
    <source>
        <dbReference type="EMBL" id="GAH19118.1"/>
    </source>
</evidence>